<dbReference type="AlphaFoldDB" id="A0A2S1SL22"/>
<dbReference type="RefSeq" id="WP_108904827.1">
    <property type="nucleotide sequence ID" value="NZ_CP029187.1"/>
</dbReference>
<dbReference type="KEGG" id="fpal:HYN49_14735"/>
<keyword evidence="1" id="KW-0812">Transmembrane</keyword>
<keyword evidence="1" id="KW-1133">Transmembrane helix</keyword>
<protein>
    <submittedName>
        <fullName evidence="2">Uncharacterized protein</fullName>
    </submittedName>
</protein>
<feature type="transmembrane region" description="Helical" evidence="1">
    <location>
        <begin position="12"/>
        <end position="45"/>
    </location>
</feature>
<organism evidence="2 3">
    <name type="scientific">Flavobacterium pallidum</name>
    <dbReference type="NCBI Taxonomy" id="2172098"/>
    <lineage>
        <taxon>Bacteria</taxon>
        <taxon>Pseudomonadati</taxon>
        <taxon>Bacteroidota</taxon>
        <taxon>Flavobacteriia</taxon>
        <taxon>Flavobacteriales</taxon>
        <taxon>Flavobacteriaceae</taxon>
        <taxon>Flavobacterium</taxon>
    </lineage>
</organism>
<evidence type="ECO:0000313" key="2">
    <source>
        <dbReference type="EMBL" id="AWI27056.1"/>
    </source>
</evidence>
<keyword evidence="1" id="KW-0472">Membrane</keyword>
<gene>
    <name evidence="2" type="ORF">HYN49_14735</name>
</gene>
<evidence type="ECO:0000313" key="3">
    <source>
        <dbReference type="Proteomes" id="UP000244937"/>
    </source>
</evidence>
<dbReference type="EMBL" id="CP029187">
    <property type="protein sequence ID" value="AWI27056.1"/>
    <property type="molecule type" value="Genomic_DNA"/>
</dbReference>
<name>A0A2S1SL22_9FLAO</name>
<keyword evidence="3" id="KW-1185">Reference proteome</keyword>
<proteinExistence type="predicted"/>
<feature type="transmembrane region" description="Helical" evidence="1">
    <location>
        <begin position="139"/>
        <end position="171"/>
    </location>
</feature>
<dbReference type="OrthoDB" id="9828076at2"/>
<reference evidence="2 3" key="1">
    <citation type="submission" date="2018-05" db="EMBL/GenBank/DDBJ databases">
        <title>Genome sequencing of Flavobacterium sp. HYN0049.</title>
        <authorList>
            <person name="Yi H."/>
            <person name="Baek C."/>
        </authorList>
    </citation>
    <scope>NUCLEOTIDE SEQUENCE [LARGE SCALE GENOMIC DNA]</scope>
    <source>
        <strain evidence="2 3">HYN0049</strain>
    </source>
</reference>
<dbReference type="Proteomes" id="UP000244937">
    <property type="component" value="Chromosome"/>
</dbReference>
<feature type="transmembrane region" description="Helical" evidence="1">
    <location>
        <begin position="57"/>
        <end position="79"/>
    </location>
</feature>
<evidence type="ECO:0000256" key="1">
    <source>
        <dbReference type="SAM" id="Phobius"/>
    </source>
</evidence>
<sequence length="185" mass="21546">MSKDYTKIYQSAGILLLITGIVFVPSAMVAAIPASVSLLVIGKVIKKYEVRFHDAFISAFWAAFTYLAVSMLMSILLYFRAVYLQDYKMSFYPSWLLNYYTPRHVFIYYKIMAVLHSVCILTTAFVLSRKLRSKLQHHIPFLYSVLWVMFVLLPCLLFGLYCLIVAMHYFWPEQMQSAITYVLIK</sequence>
<accession>A0A2S1SL22</accession>
<feature type="transmembrane region" description="Helical" evidence="1">
    <location>
        <begin position="106"/>
        <end position="127"/>
    </location>
</feature>